<feature type="non-terminal residue" evidence="2">
    <location>
        <position position="143"/>
    </location>
</feature>
<gene>
    <name evidence="2" type="ORF">K402DRAFT_300358</name>
</gene>
<feature type="compositionally biased region" description="Polar residues" evidence="1">
    <location>
        <begin position="53"/>
        <end position="67"/>
    </location>
</feature>
<dbReference type="Proteomes" id="UP000800041">
    <property type="component" value="Unassembled WGS sequence"/>
</dbReference>
<evidence type="ECO:0000256" key="1">
    <source>
        <dbReference type="SAM" id="MobiDB-lite"/>
    </source>
</evidence>
<keyword evidence="3" id="KW-1185">Reference proteome</keyword>
<dbReference type="EMBL" id="ML977163">
    <property type="protein sequence ID" value="KAF1985157.1"/>
    <property type="molecule type" value="Genomic_DNA"/>
</dbReference>
<name>A0A6G1GWI4_9PEZI</name>
<evidence type="ECO:0000313" key="2">
    <source>
        <dbReference type="EMBL" id="KAF1985157.1"/>
    </source>
</evidence>
<proteinExistence type="predicted"/>
<sequence length="143" mass="15696">PSRRRAHRQSSMNNNLKLPSLPRFHPANFPSQHSSMATTPTSGGASPQPPMSPRTQQRQHSEAQMQLYSHQREILAAAVRASARTKPPSPQLMPLAGSPGPVTPLELEGQSGGYFMTGTTPGTSQAEQQDYVERLIREEAQRQ</sequence>
<dbReference type="AlphaFoldDB" id="A0A6G1GWI4"/>
<feature type="region of interest" description="Disordered" evidence="1">
    <location>
        <begin position="1"/>
        <end position="67"/>
    </location>
</feature>
<reference evidence="2" key="1">
    <citation type="journal article" date="2020" name="Stud. Mycol.">
        <title>101 Dothideomycetes genomes: a test case for predicting lifestyles and emergence of pathogens.</title>
        <authorList>
            <person name="Haridas S."/>
            <person name="Albert R."/>
            <person name="Binder M."/>
            <person name="Bloem J."/>
            <person name="Labutti K."/>
            <person name="Salamov A."/>
            <person name="Andreopoulos B."/>
            <person name="Baker S."/>
            <person name="Barry K."/>
            <person name="Bills G."/>
            <person name="Bluhm B."/>
            <person name="Cannon C."/>
            <person name="Castanera R."/>
            <person name="Culley D."/>
            <person name="Daum C."/>
            <person name="Ezra D."/>
            <person name="Gonzalez J."/>
            <person name="Henrissat B."/>
            <person name="Kuo A."/>
            <person name="Liang C."/>
            <person name="Lipzen A."/>
            <person name="Lutzoni F."/>
            <person name="Magnuson J."/>
            <person name="Mondo S."/>
            <person name="Nolan M."/>
            <person name="Ohm R."/>
            <person name="Pangilinan J."/>
            <person name="Park H.-J."/>
            <person name="Ramirez L."/>
            <person name="Alfaro M."/>
            <person name="Sun H."/>
            <person name="Tritt A."/>
            <person name="Yoshinaga Y."/>
            <person name="Zwiers L.-H."/>
            <person name="Turgeon B."/>
            <person name="Goodwin S."/>
            <person name="Spatafora J."/>
            <person name="Crous P."/>
            <person name="Grigoriev I."/>
        </authorList>
    </citation>
    <scope>NUCLEOTIDE SEQUENCE</scope>
    <source>
        <strain evidence="2">CBS 113979</strain>
    </source>
</reference>
<accession>A0A6G1GWI4</accession>
<organism evidence="2 3">
    <name type="scientific">Aulographum hederae CBS 113979</name>
    <dbReference type="NCBI Taxonomy" id="1176131"/>
    <lineage>
        <taxon>Eukaryota</taxon>
        <taxon>Fungi</taxon>
        <taxon>Dikarya</taxon>
        <taxon>Ascomycota</taxon>
        <taxon>Pezizomycotina</taxon>
        <taxon>Dothideomycetes</taxon>
        <taxon>Pleosporomycetidae</taxon>
        <taxon>Aulographales</taxon>
        <taxon>Aulographaceae</taxon>
    </lineage>
</organism>
<feature type="compositionally biased region" description="Polar residues" evidence="1">
    <location>
        <begin position="29"/>
        <end position="45"/>
    </location>
</feature>
<protein>
    <submittedName>
        <fullName evidence="2">Uncharacterized protein</fullName>
    </submittedName>
</protein>
<evidence type="ECO:0000313" key="3">
    <source>
        <dbReference type="Proteomes" id="UP000800041"/>
    </source>
</evidence>
<feature type="compositionally biased region" description="Polar residues" evidence="1">
    <location>
        <begin position="117"/>
        <end position="127"/>
    </location>
</feature>
<dbReference type="OrthoDB" id="5403157at2759"/>
<feature type="non-terminal residue" evidence="2">
    <location>
        <position position="1"/>
    </location>
</feature>
<feature type="region of interest" description="Disordered" evidence="1">
    <location>
        <begin position="81"/>
        <end position="127"/>
    </location>
</feature>